<keyword evidence="2" id="KW-1185">Reference proteome</keyword>
<sequence length="161" mass="18448">MLVGIALHRQDEKGLEKGYHWCLVIHPESYTASLTRTYEMVTRDERPQRTVTRQTRFARQPLSLSPNLIGVVHIGQVNVGEHHMDEFLRGFGPERDDYSTGGRGWTSAGWVTRCLRYLDMSELLRVRLTDEELYLRVTKLGGVIEEMKSRGQGIPVSVVHL</sequence>
<evidence type="ECO:0000313" key="2">
    <source>
        <dbReference type="Proteomes" id="UP000027265"/>
    </source>
</evidence>
<dbReference type="AlphaFoldDB" id="A0A067Q101"/>
<gene>
    <name evidence="1" type="ORF">JAAARDRAFT_35767</name>
</gene>
<dbReference type="InParanoid" id="A0A067Q101"/>
<name>A0A067Q101_9AGAM</name>
<protein>
    <submittedName>
        <fullName evidence="1">Uncharacterized protein</fullName>
    </submittedName>
</protein>
<proteinExistence type="predicted"/>
<dbReference type="HOGENOM" id="CLU_132766_0_0_1"/>
<dbReference type="OrthoDB" id="3163510at2759"/>
<dbReference type="Proteomes" id="UP000027265">
    <property type="component" value="Unassembled WGS sequence"/>
</dbReference>
<evidence type="ECO:0000313" key="1">
    <source>
        <dbReference type="EMBL" id="KDQ57172.1"/>
    </source>
</evidence>
<reference evidence="2" key="1">
    <citation type="journal article" date="2014" name="Proc. Natl. Acad. Sci. U.S.A.">
        <title>Extensive sampling of basidiomycete genomes demonstrates inadequacy of the white-rot/brown-rot paradigm for wood decay fungi.</title>
        <authorList>
            <person name="Riley R."/>
            <person name="Salamov A.A."/>
            <person name="Brown D.W."/>
            <person name="Nagy L.G."/>
            <person name="Floudas D."/>
            <person name="Held B.W."/>
            <person name="Levasseur A."/>
            <person name="Lombard V."/>
            <person name="Morin E."/>
            <person name="Otillar R."/>
            <person name="Lindquist E.A."/>
            <person name="Sun H."/>
            <person name="LaButti K.M."/>
            <person name="Schmutz J."/>
            <person name="Jabbour D."/>
            <person name="Luo H."/>
            <person name="Baker S.E."/>
            <person name="Pisabarro A.G."/>
            <person name="Walton J.D."/>
            <person name="Blanchette R.A."/>
            <person name="Henrissat B."/>
            <person name="Martin F."/>
            <person name="Cullen D."/>
            <person name="Hibbett D.S."/>
            <person name="Grigoriev I.V."/>
        </authorList>
    </citation>
    <scope>NUCLEOTIDE SEQUENCE [LARGE SCALE GENOMIC DNA]</scope>
    <source>
        <strain evidence="2">MUCL 33604</strain>
    </source>
</reference>
<organism evidence="1 2">
    <name type="scientific">Jaapia argillacea MUCL 33604</name>
    <dbReference type="NCBI Taxonomy" id="933084"/>
    <lineage>
        <taxon>Eukaryota</taxon>
        <taxon>Fungi</taxon>
        <taxon>Dikarya</taxon>
        <taxon>Basidiomycota</taxon>
        <taxon>Agaricomycotina</taxon>
        <taxon>Agaricomycetes</taxon>
        <taxon>Agaricomycetidae</taxon>
        <taxon>Jaapiales</taxon>
        <taxon>Jaapiaceae</taxon>
        <taxon>Jaapia</taxon>
    </lineage>
</organism>
<accession>A0A067Q101</accession>
<dbReference type="EMBL" id="KL197720">
    <property type="protein sequence ID" value="KDQ57172.1"/>
    <property type="molecule type" value="Genomic_DNA"/>
</dbReference>